<proteinExistence type="predicted"/>
<feature type="transmembrane region" description="Helical" evidence="1">
    <location>
        <begin position="172"/>
        <end position="190"/>
    </location>
</feature>
<keyword evidence="1" id="KW-0812">Transmembrane</keyword>
<feature type="transmembrane region" description="Helical" evidence="1">
    <location>
        <begin position="12"/>
        <end position="29"/>
    </location>
</feature>
<dbReference type="EMBL" id="CP000786">
    <property type="protein sequence ID" value="ABZ97125.1"/>
    <property type="molecule type" value="Genomic_DNA"/>
</dbReference>
<dbReference type="BioCyc" id="LBIF456481:LEPBI_RS04920-MONOMER"/>
<sequence>MTNPFGIEVRSILSVIAIWLTFVAYIPYLKGIKEGKVQPHVFSWIIWGATTCIVFFAQWVGNGGIGTLPIAISGITTFLVALFAYHKRGEIKITKVDWFFFILALSSLPFWFFFSSPLAAVIVLSIADSLGFIPTIRKGYTLPHSEPLGFYLIFLIRNTLAIIALAEWNLTTVLFPGSAGLACLVFVLLVKFRQKHQKSFSTTLD</sequence>
<evidence type="ECO:0000313" key="2">
    <source>
        <dbReference type="EMBL" id="ABZ97125.1"/>
    </source>
</evidence>
<evidence type="ECO:0000313" key="3">
    <source>
        <dbReference type="Proteomes" id="UP000001847"/>
    </source>
</evidence>
<protein>
    <submittedName>
        <fullName evidence="2">Uncharacterized protein</fullName>
    </submittedName>
</protein>
<organism evidence="2 3">
    <name type="scientific">Leptospira biflexa serovar Patoc (strain Patoc 1 / ATCC 23582 / Paris)</name>
    <dbReference type="NCBI Taxonomy" id="456481"/>
    <lineage>
        <taxon>Bacteria</taxon>
        <taxon>Pseudomonadati</taxon>
        <taxon>Spirochaetota</taxon>
        <taxon>Spirochaetia</taxon>
        <taxon>Leptospirales</taxon>
        <taxon>Leptospiraceae</taxon>
        <taxon>Leptospira</taxon>
    </lineage>
</organism>
<dbReference type="HOGENOM" id="CLU_098981_1_0_12"/>
<name>B0SMI1_LEPBP</name>
<dbReference type="STRING" id="456481.LEPBI_I1001"/>
<keyword evidence="3" id="KW-1185">Reference proteome</keyword>
<dbReference type="RefSeq" id="WP_012388007.1">
    <property type="nucleotide sequence ID" value="NC_010602.1"/>
</dbReference>
<accession>B0SMI1</accession>
<dbReference type="OrthoDB" id="2242787at2"/>
<feature type="transmembrane region" description="Helical" evidence="1">
    <location>
        <begin position="66"/>
        <end position="84"/>
    </location>
</feature>
<dbReference type="Proteomes" id="UP000001847">
    <property type="component" value="Chromosome I"/>
</dbReference>
<reference evidence="2 3" key="1">
    <citation type="journal article" date="2008" name="PLoS ONE">
        <title>Genome sequence of the saprophyte Leptospira biflexa provides insights into the evolution of Leptospira and the pathogenesis of leptospirosis.</title>
        <authorList>
            <person name="Picardeau M."/>
            <person name="Bulach D.M."/>
            <person name="Bouchier C."/>
            <person name="Zuerner R.L."/>
            <person name="Zidane N."/>
            <person name="Wilson P.J."/>
            <person name="Creno S."/>
            <person name="Kuczek E.S."/>
            <person name="Bommezzadri S."/>
            <person name="Davis J.C."/>
            <person name="McGrath A."/>
            <person name="Johnson M.J."/>
            <person name="Boursaux-Eude C."/>
            <person name="Seemann T."/>
            <person name="Rouy Z."/>
            <person name="Coppel R.L."/>
            <person name="Rood J.I."/>
            <person name="Lajus A."/>
            <person name="Davies J.K."/>
            <person name="Medigue C."/>
            <person name="Adler B."/>
        </authorList>
    </citation>
    <scope>NUCLEOTIDE SEQUENCE [LARGE SCALE GENOMIC DNA]</scope>
    <source>
        <strain evidence="3">Patoc 1 / ATCC 23582 / Paris</strain>
    </source>
</reference>
<dbReference type="AlphaFoldDB" id="B0SMI1"/>
<evidence type="ECO:0000256" key="1">
    <source>
        <dbReference type="SAM" id="Phobius"/>
    </source>
</evidence>
<keyword evidence="1" id="KW-1133">Transmembrane helix</keyword>
<feature type="transmembrane region" description="Helical" evidence="1">
    <location>
        <begin position="96"/>
        <end position="112"/>
    </location>
</feature>
<dbReference type="KEGG" id="lbi:LEPBI_I1001"/>
<feature type="transmembrane region" description="Helical" evidence="1">
    <location>
        <begin position="41"/>
        <end position="60"/>
    </location>
</feature>
<keyword evidence="1" id="KW-0472">Membrane</keyword>
<gene>
    <name evidence="2" type="ordered locus">LEPBI_I1001</name>
</gene>